<evidence type="ECO:0000259" key="2">
    <source>
        <dbReference type="Pfam" id="PF13360"/>
    </source>
</evidence>
<dbReference type="Gene3D" id="2.130.10.10">
    <property type="entry name" value="YVTN repeat-like/Quinoprotein amine dehydrogenase"/>
    <property type="match status" value="2"/>
</dbReference>
<proteinExistence type="predicted"/>
<keyword evidence="1" id="KW-1133">Transmembrane helix</keyword>
<dbReference type="InterPro" id="IPR011047">
    <property type="entry name" value="Quinoprotein_ADH-like_sf"/>
</dbReference>
<dbReference type="InterPro" id="IPR015943">
    <property type="entry name" value="WD40/YVTN_repeat-like_dom_sf"/>
</dbReference>
<dbReference type="AlphaFoldDB" id="A0A101SSH3"/>
<protein>
    <recommendedName>
        <fullName evidence="2">Pyrrolo-quinoline quinone repeat domain-containing protein</fullName>
    </recommendedName>
</protein>
<dbReference type="PANTHER" id="PTHR34512:SF30">
    <property type="entry name" value="OUTER MEMBRANE PROTEIN ASSEMBLY FACTOR BAMB"/>
    <property type="match status" value="1"/>
</dbReference>
<comment type="caution">
    <text evidence="3">The sequence shown here is derived from an EMBL/GenBank/DDBJ whole genome shotgun (WGS) entry which is preliminary data.</text>
</comment>
<keyword evidence="4" id="KW-1185">Reference proteome</keyword>
<dbReference type="Proteomes" id="UP000052982">
    <property type="component" value="Unassembled WGS sequence"/>
</dbReference>
<dbReference type="PANTHER" id="PTHR34512">
    <property type="entry name" value="CELL SURFACE PROTEIN"/>
    <property type="match status" value="1"/>
</dbReference>
<dbReference type="InterPro" id="IPR002372">
    <property type="entry name" value="PQQ_rpt_dom"/>
</dbReference>
<dbReference type="RefSeq" id="WP_055635796.1">
    <property type="nucleotide sequence ID" value="NZ_KQ948774.1"/>
</dbReference>
<feature type="domain" description="Pyrrolo-quinoline quinone repeat" evidence="2">
    <location>
        <begin position="173"/>
        <end position="448"/>
    </location>
</feature>
<dbReference type="SUPFAM" id="SSF50998">
    <property type="entry name" value="Quinoprotein alcohol dehydrogenase-like"/>
    <property type="match status" value="1"/>
</dbReference>
<evidence type="ECO:0000313" key="3">
    <source>
        <dbReference type="EMBL" id="KUN79392.1"/>
    </source>
</evidence>
<feature type="transmembrane region" description="Helical" evidence="1">
    <location>
        <begin position="28"/>
        <end position="49"/>
    </location>
</feature>
<gene>
    <name evidence="3" type="ORF">AQJ64_28980</name>
</gene>
<dbReference type="EMBL" id="LMWW01000048">
    <property type="protein sequence ID" value="KUN79392.1"/>
    <property type="molecule type" value="Genomic_DNA"/>
</dbReference>
<evidence type="ECO:0000313" key="4">
    <source>
        <dbReference type="Proteomes" id="UP000052982"/>
    </source>
</evidence>
<name>A0A101SSH3_9ACTN</name>
<keyword evidence="1" id="KW-0812">Transmembrane</keyword>
<sequence length="510" mass="54838">MSFGPPPSMYTQSALAAETRERNRRKTWLLGLLALVLLAALGTGGLLLWGGDDTGTRAKEPAPAQGPLDIRETVEKQPASTVGAMAFRFSVDDLSPGESYQLPGMWATDKILAKGINKTLVGFALGTDAAPGDEKWKLPLDGPICGYTRHVTGDNRTAVLYAGKDEEHALCDHVVFFDLDDGKQVWSHEFPVHGIGAGAEKPTTDALQDTPSVTLTHDTVAVTWGGGTLAYDMDHGKQRWSTKATGTCHDDGAAGGGALLVRQRCWSGDKNLPVDSWDLLTYKIRKVDPQTGRTRWTYSAAKGIRAVDVPSTDPTVLAVSAGDTGITELLSLDDHGKNRATIRLRNGTYVGECALQDDYTVLDYCPTVAVGAGQVFLRSKDDLAKHTTNWVIGFDLATGNTTQKFESGPDSLLIPVEVSGDRLLALRESQDRISPNALVALDPRTGEEKPFFSFGLPPEAENFTSIDFTDVLVEDGRLYFGAKSVTGPAKGQPRWVYAVLGIGSSTLKNS</sequence>
<keyword evidence="1" id="KW-0472">Membrane</keyword>
<accession>A0A101SSH3</accession>
<reference evidence="3 4" key="1">
    <citation type="submission" date="2015-10" db="EMBL/GenBank/DDBJ databases">
        <title>Draft genome sequence of Streptomyces griseoruber DSM 40281, type strain for the species Streptomyces griseoruber.</title>
        <authorList>
            <person name="Ruckert C."/>
            <person name="Winkler A."/>
            <person name="Kalinowski J."/>
            <person name="Kampfer P."/>
            <person name="Glaeser S."/>
        </authorList>
    </citation>
    <scope>NUCLEOTIDE SEQUENCE [LARGE SCALE GENOMIC DNA]</scope>
    <source>
        <strain evidence="3 4">DSM 40281</strain>
    </source>
</reference>
<organism evidence="3 4">
    <name type="scientific">Streptomyces griseoruber</name>
    <dbReference type="NCBI Taxonomy" id="1943"/>
    <lineage>
        <taxon>Bacteria</taxon>
        <taxon>Bacillati</taxon>
        <taxon>Actinomycetota</taxon>
        <taxon>Actinomycetes</taxon>
        <taxon>Kitasatosporales</taxon>
        <taxon>Streptomycetaceae</taxon>
        <taxon>Streptomyces</taxon>
    </lineage>
</organism>
<evidence type="ECO:0000256" key="1">
    <source>
        <dbReference type="SAM" id="Phobius"/>
    </source>
</evidence>
<dbReference type="Pfam" id="PF13360">
    <property type="entry name" value="PQQ_2"/>
    <property type="match status" value="1"/>
</dbReference>